<sequence length="61" mass="7169">MLLKELAELEGKVNDNAAKSESRDKTLLKELSYQRIELEYLKKKSAEHDIEIFKLHELNQP</sequence>
<gene>
    <name evidence="1" type="ORF">QLQ22_23665</name>
</gene>
<dbReference type="EMBL" id="CP126116">
    <property type="protein sequence ID" value="WHZ57605.1"/>
    <property type="molecule type" value="Genomic_DNA"/>
</dbReference>
<keyword evidence="2" id="KW-1185">Reference proteome</keyword>
<organism evidence="1 2">
    <name type="scientific">Metabacillus hrfriensis</name>
    <dbReference type="NCBI Taxonomy" id="3048891"/>
    <lineage>
        <taxon>Bacteria</taxon>
        <taxon>Bacillati</taxon>
        <taxon>Bacillota</taxon>
        <taxon>Bacilli</taxon>
        <taxon>Bacillales</taxon>
        <taxon>Bacillaceae</taxon>
        <taxon>Metabacillus</taxon>
    </lineage>
</organism>
<protein>
    <submittedName>
        <fullName evidence="1">Uncharacterized protein</fullName>
    </submittedName>
</protein>
<dbReference type="Proteomes" id="UP001226091">
    <property type="component" value="Chromosome"/>
</dbReference>
<evidence type="ECO:0000313" key="2">
    <source>
        <dbReference type="Proteomes" id="UP001226091"/>
    </source>
</evidence>
<name>A0ACD4RAT2_9BACI</name>
<accession>A0ACD4RAT2</accession>
<evidence type="ECO:0000313" key="1">
    <source>
        <dbReference type="EMBL" id="WHZ57605.1"/>
    </source>
</evidence>
<reference evidence="2" key="1">
    <citation type="journal article" date="2025" name="Aquaculture">
        <title>Assessment of the bioflocculant production and safety properties of Metabacillus hrfriensis sp. nov. based on phenotypic and whole-genome sequencing analysis.</title>
        <authorList>
            <person name="Zhang R."/>
            <person name="Zhao Z."/>
            <person name="Luo L."/>
            <person name="Wang S."/>
            <person name="Guo K."/>
            <person name="Xu W."/>
        </authorList>
    </citation>
    <scope>NUCLEOTIDE SEQUENCE [LARGE SCALE GENOMIC DNA]</scope>
    <source>
        <strain evidence="2">CT-WN-B3</strain>
    </source>
</reference>
<proteinExistence type="predicted"/>